<organism evidence="2 3">
    <name type="scientific">Teladorsagia circumcincta</name>
    <name type="common">Brown stomach worm</name>
    <name type="synonym">Ostertagia circumcincta</name>
    <dbReference type="NCBI Taxonomy" id="45464"/>
    <lineage>
        <taxon>Eukaryota</taxon>
        <taxon>Metazoa</taxon>
        <taxon>Ecdysozoa</taxon>
        <taxon>Nematoda</taxon>
        <taxon>Chromadorea</taxon>
        <taxon>Rhabditida</taxon>
        <taxon>Rhabditina</taxon>
        <taxon>Rhabditomorpha</taxon>
        <taxon>Strongyloidea</taxon>
        <taxon>Trichostrongylidae</taxon>
        <taxon>Teladorsagia</taxon>
    </lineage>
</organism>
<feature type="region of interest" description="Disordered" evidence="1">
    <location>
        <begin position="1"/>
        <end position="27"/>
    </location>
</feature>
<accession>A0A2G9V1Q9</accession>
<reference evidence="2 3" key="1">
    <citation type="submission" date="2015-09" db="EMBL/GenBank/DDBJ databases">
        <title>Draft genome of the parasitic nematode Teladorsagia circumcincta isolate WARC Sus (inbred).</title>
        <authorList>
            <person name="Mitreva M."/>
        </authorList>
    </citation>
    <scope>NUCLEOTIDE SEQUENCE [LARGE SCALE GENOMIC DNA]</scope>
    <source>
        <strain evidence="2 3">S</strain>
    </source>
</reference>
<evidence type="ECO:0000313" key="2">
    <source>
        <dbReference type="EMBL" id="PIO76418.1"/>
    </source>
</evidence>
<dbReference type="Proteomes" id="UP000230423">
    <property type="component" value="Unassembled WGS sequence"/>
</dbReference>
<evidence type="ECO:0000256" key="1">
    <source>
        <dbReference type="SAM" id="MobiDB-lite"/>
    </source>
</evidence>
<name>A0A2G9V1Q9_TELCI</name>
<protein>
    <submittedName>
        <fullName evidence="2">Uncharacterized protein</fullName>
    </submittedName>
</protein>
<dbReference type="AlphaFoldDB" id="A0A2G9V1Q9"/>
<dbReference type="EMBL" id="KZ345054">
    <property type="protein sequence ID" value="PIO76418.1"/>
    <property type="molecule type" value="Genomic_DNA"/>
</dbReference>
<gene>
    <name evidence="2" type="ORF">TELCIR_01505</name>
</gene>
<evidence type="ECO:0000313" key="3">
    <source>
        <dbReference type="Proteomes" id="UP000230423"/>
    </source>
</evidence>
<proteinExistence type="predicted"/>
<keyword evidence="3" id="KW-1185">Reference proteome</keyword>
<sequence length="71" mass="7877">MLPKWPTCESRESNHNKKGSNGNEMQPKGGGLFKFIVPFCSFSRTKLYTLKIAEAHGEGYHTEGSGTTENN</sequence>